<dbReference type="Gene3D" id="3.90.1510.10">
    <property type="entry name" value="Glycerate kinase, domain 2"/>
    <property type="match status" value="1"/>
</dbReference>
<dbReference type="GO" id="GO:0008887">
    <property type="term" value="F:glycerate kinase activity"/>
    <property type="evidence" value="ECO:0007669"/>
    <property type="project" value="UniProtKB-UniRule"/>
</dbReference>
<dbReference type="InterPro" id="IPR004381">
    <property type="entry name" value="Glycerate_kinase"/>
</dbReference>
<dbReference type="PANTHER" id="PTHR21599:SF0">
    <property type="entry name" value="GLYCERATE KINASE"/>
    <property type="match status" value="1"/>
</dbReference>
<organism evidence="5 6">
    <name type="scientific">Burkholderia gladioli</name>
    <name type="common">Pseudomonas marginata</name>
    <name type="synonym">Phytomonas marginata</name>
    <dbReference type="NCBI Taxonomy" id="28095"/>
    <lineage>
        <taxon>Bacteria</taxon>
        <taxon>Pseudomonadati</taxon>
        <taxon>Pseudomonadota</taxon>
        <taxon>Betaproteobacteria</taxon>
        <taxon>Burkholderiales</taxon>
        <taxon>Burkholderiaceae</taxon>
        <taxon>Burkholderia</taxon>
    </lineage>
</organism>
<dbReference type="Proteomes" id="UP000220629">
    <property type="component" value="Unassembled WGS sequence"/>
</dbReference>
<dbReference type="PIRSF" id="PIRSF006078">
    <property type="entry name" value="GlxK"/>
    <property type="match status" value="1"/>
</dbReference>
<dbReference type="SUPFAM" id="SSF110738">
    <property type="entry name" value="Glycerate kinase I"/>
    <property type="match status" value="1"/>
</dbReference>
<dbReference type="AlphaFoldDB" id="A0A2A7S3L6"/>
<dbReference type="NCBIfam" id="TIGR00045">
    <property type="entry name" value="glycerate kinase"/>
    <property type="match status" value="1"/>
</dbReference>
<dbReference type="GO" id="GO:0031388">
    <property type="term" value="P:organic acid phosphorylation"/>
    <property type="evidence" value="ECO:0007669"/>
    <property type="project" value="UniProtKB-UniRule"/>
</dbReference>
<proteinExistence type="inferred from homology"/>
<evidence type="ECO:0000313" key="5">
    <source>
        <dbReference type="EMBL" id="PEH38136.1"/>
    </source>
</evidence>
<accession>A0A2A7S3L6</accession>
<evidence type="ECO:0000256" key="3">
    <source>
        <dbReference type="ARBA" id="ARBA00022777"/>
    </source>
</evidence>
<evidence type="ECO:0000256" key="2">
    <source>
        <dbReference type="ARBA" id="ARBA00022679"/>
    </source>
</evidence>
<evidence type="ECO:0000256" key="1">
    <source>
        <dbReference type="ARBA" id="ARBA00006284"/>
    </source>
</evidence>
<dbReference type="InterPro" id="IPR036129">
    <property type="entry name" value="Glycerate_kinase_sf"/>
</dbReference>
<dbReference type="InterPro" id="IPR018193">
    <property type="entry name" value="Glyc_kinase_flavodox-like_fold"/>
</dbReference>
<dbReference type="InterPro" id="IPR018197">
    <property type="entry name" value="Glycerate_kinase_RE-like"/>
</dbReference>
<reference evidence="6" key="1">
    <citation type="submission" date="2017-09" db="EMBL/GenBank/DDBJ databases">
        <title>FDA dAtabase for Regulatory Grade micrObial Sequences (FDA-ARGOS): Supporting development and validation of Infectious Disease Dx tests.</title>
        <authorList>
            <person name="Minogue T."/>
            <person name="Wolcott M."/>
            <person name="Wasieloski L."/>
            <person name="Aguilar W."/>
            <person name="Moore D."/>
            <person name="Tallon L."/>
            <person name="Sadzewicz L."/>
            <person name="Ott S."/>
            <person name="Zhao X."/>
            <person name="Nagaraj S."/>
            <person name="Vavikolanu K."/>
            <person name="Aluvathingal J."/>
            <person name="Nadendla S."/>
            <person name="Sichtig H."/>
        </authorList>
    </citation>
    <scope>NUCLEOTIDE SEQUENCE [LARGE SCALE GENOMIC DNA]</scope>
    <source>
        <strain evidence="6">FDAARGOS_390</strain>
    </source>
</reference>
<dbReference type="PANTHER" id="PTHR21599">
    <property type="entry name" value="GLYCERATE KINASE"/>
    <property type="match status" value="1"/>
</dbReference>
<keyword evidence="3 4" id="KW-0418">Kinase</keyword>
<protein>
    <submittedName>
        <fullName evidence="5">Glycerate kinase</fullName>
    </submittedName>
</protein>
<comment type="caution">
    <text evidence="5">The sequence shown here is derived from an EMBL/GenBank/DDBJ whole genome shotgun (WGS) entry which is preliminary data.</text>
</comment>
<sequence>MQPFPSAPVVVIAPDSFKGSLSAQQVTDAIAAGLRRARPDAIVHGCPMADGGEGTLDAMLAHGGTRRTLAVPGASLAPREAAAGLVDAHTAIIETAEVVGITDPVGMAVPVEARSTRGMGEAIRQLLDEGVRSFFVALGGSSTNDAGAGLLAGLGLRALDAEGREIEPTPERLATIARLDTSGLDPRLAQSRFVGMSDVDNPLTGEHGATAVFGPQKGVRPEQVAPLDAALSHYADLAEAALGRQVRELPGAGAAGGLGFALHLLGASFEPGAEVVARQVGLDAALDGAHWLITGEGRSDGQTLHGKAPFIACRHAAAAGVPASLLSGAVDPAALPQLSEHFDGCFSPAPGPITLEVAIRDAARLLADQAEQLARLRLGRRSDAAAAAAR</sequence>
<dbReference type="Pfam" id="PF02595">
    <property type="entry name" value="Gly_kinase"/>
    <property type="match status" value="1"/>
</dbReference>
<keyword evidence="2 4" id="KW-0808">Transferase</keyword>
<dbReference type="Gene3D" id="3.40.50.10350">
    <property type="entry name" value="Glycerate kinase, domain 1"/>
    <property type="match status" value="1"/>
</dbReference>
<dbReference type="RefSeq" id="WP_098153927.1">
    <property type="nucleotide sequence ID" value="NZ_CP065595.1"/>
</dbReference>
<comment type="similarity">
    <text evidence="1 4">Belongs to the glycerate kinase type-1 family.</text>
</comment>
<evidence type="ECO:0000313" key="6">
    <source>
        <dbReference type="Proteomes" id="UP000220629"/>
    </source>
</evidence>
<gene>
    <name evidence="5" type="ORF">CRM94_27325</name>
</gene>
<evidence type="ECO:0000256" key="4">
    <source>
        <dbReference type="PIRNR" id="PIRNR006078"/>
    </source>
</evidence>
<name>A0A2A7S3L6_BURGA</name>
<dbReference type="EMBL" id="PDDY01000004">
    <property type="protein sequence ID" value="PEH38136.1"/>
    <property type="molecule type" value="Genomic_DNA"/>
</dbReference>